<keyword evidence="4" id="KW-0788">Thiol protease</keyword>
<reference evidence="6 7" key="1">
    <citation type="submission" date="2008-06" db="EMBL/GenBank/DDBJ databases">
        <title>Complete sequence of Pelodictyon phaeoclathratiforme BU-1.</title>
        <authorList>
            <consortium name="US DOE Joint Genome Institute"/>
            <person name="Lucas S."/>
            <person name="Copeland A."/>
            <person name="Lapidus A."/>
            <person name="Glavina del Rio T."/>
            <person name="Dalin E."/>
            <person name="Tice H."/>
            <person name="Bruce D."/>
            <person name="Goodwin L."/>
            <person name="Pitluck S."/>
            <person name="Schmutz J."/>
            <person name="Larimer F."/>
            <person name="Land M."/>
            <person name="Hauser L."/>
            <person name="Kyrpides N."/>
            <person name="Mikhailova N."/>
            <person name="Liu Z."/>
            <person name="Li T."/>
            <person name="Zhao F."/>
            <person name="Overmann J."/>
            <person name="Bryant D.A."/>
            <person name="Richardson P."/>
        </authorList>
    </citation>
    <scope>NUCLEOTIDE SEQUENCE [LARGE SCALE GENOMIC DNA]</scope>
    <source>
        <strain evidence="7">DSM 5477 / BU-1</strain>
    </source>
</reference>
<evidence type="ECO:0000313" key="6">
    <source>
        <dbReference type="EMBL" id="ACF44968.1"/>
    </source>
</evidence>
<feature type="domain" description="NlpC/P60" evidence="5">
    <location>
        <begin position="35"/>
        <end position="156"/>
    </location>
</feature>
<evidence type="ECO:0000256" key="2">
    <source>
        <dbReference type="ARBA" id="ARBA00022670"/>
    </source>
</evidence>
<dbReference type="Proteomes" id="UP000002724">
    <property type="component" value="Chromosome"/>
</dbReference>
<organism evidence="6 7">
    <name type="scientific">Pelodictyon phaeoclathratiforme (strain DSM 5477 / BU-1)</name>
    <dbReference type="NCBI Taxonomy" id="324925"/>
    <lineage>
        <taxon>Bacteria</taxon>
        <taxon>Pseudomonadati</taxon>
        <taxon>Chlorobiota</taxon>
        <taxon>Chlorobiia</taxon>
        <taxon>Chlorobiales</taxon>
        <taxon>Chlorobiaceae</taxon>
        <taxon>Chlorobium/Pelodictyon group</taxon>
        <taxon>Pelodictyon</taxon>
    </lineage>
</organism>
<keyword evidence="2" id="KW-0645">Protease</keyword>
<dbReference type="HOGENOM" id="CLU_016043_8_1_10"/>
<name>B4SGY0_PELPB</name>
<dbReference type="MEROPS" id="C40.006"/>
<dbReference type="PANTHER" id="PTHR47053:SF1">
    <property type="entry name" value="MUREIN DD-ENDOPEPTIDASE MEPH-RELATED"/>
    <property type="match status" value="1"/>
</dbReference>
<dbReference type="eggNOG" id="COG0791">
    <property type="taxonomic scope" value="Bacteria"/>
</dbReference>
<dbReference type="PROSITE" id="PS51935">
    <property type="entry name" value="NLPC_P60"/>
    <property type="match status" value="1"/>
</dbReference>
<protein>
    <submittedName>
        <fullName evidence="6">NLP/P60 protein</fullName>
    </submittedName>
</protein>
<dbReference type="InterPro" id="IPR038765">
    <property type="entry name" value="Papain-like_cys_pep_sf"/>
</dbReference>
<dbReference type="STRING" id="324925.Ppha_2819"/>
<sequence>MESKYSLKNRKSHISCRPEGGGSARICPLPLKIKPQSLDQLFSSINESLGTRYRFGGATPNGFDCSGFVLYLYQKNFRMILPRTASDLAAVGNMVPKKSLRPGDLVFFSNASRSIDHVGIFVGQESFAHAASSGVKLSRLNERYYDSHFAFATRLITTE</sequence>
<evidence type="ECO:0000256" key="3">
    <source>
        <dbReference type="ARBA" id="ARBA00022801"/>
    </source>
</evidence>
<dbReference type="GO" id="GO:0008234">
    <property type="term" value="F:cysteine-type peptidase activity"/>
    <property type="evidence" value="ECO:0007669"/>
    <property type="project" value="UniProtKB-KW"/>
</dbReference>
<accession>B4SGY0</accession>
<dbReference type="Pfam" id="PF00877">
    <property type="entry name" value="NLPC_P60"/>
    <property type="match status" value="1"/>
</dbReference>
<dbReference type="GO" id="GO:0006508">
    <property type="term" value="P:proteolysis"/>
    <property type="evidence" value="ECO:0007669"/>
    <property type="project" value="UniProtKB-KW"/>
</dbReference>
<evidence type="ECO:0000313" key="7">
    <source>
        <dbReference type="Proteomes" id="UP000002724"/>
    </source>
</evidence>
<keyword evidence="7" id="KW-1185">Reference proteome</keyword>
<keyword evidence="3" id="KW-0378">Hydrolase</keyword>
<gene>
    <name evidence="6" type="ordered locus">Ppha_2819</name>
</gene>
<dbReference type="SUPFAM" id="SSF54001">
    <property type="entry name" value="Cysteine proteinases"/>
    <property type="match status" value="1"/>
</dbReference>
<evidence type="ECO:0000256" key="1">
    <source>
        <dbReference type="ARBA" id="ARBA00007074"/>
    </source>
</evidence>
<dbReference type="InterPro" id="IPR000064">
    <property type="entry name" value="NLP_P60_dom"/>
</dbReference>
<comment type="similarity">
    <text evidence="1">Belongs to the peptidase C40 family.</text>
</comment>
<dbReference type="InterPro" id="IPR051202">
    <property type="entry name" value="Peptidase_C40"/>
</dbReference>
<dbReference type="EMBL" id="CP001110">
    <property type="protein sequence ID" value="ACF44968.1"/>
    <property type="molecule type" value="Genomic_DNA"/>
</dbReference>
<dbReference type="AlphaFoldDB" id="B4SGY0"/>
<proteinExistence type="inferred from homology"/>
<dbReference type="Gene3D" id="3.90.1720.10">
    <property type="entry name" value="endopeptidase domain like (from Nostoc punctiforme)"/>
    <property type="match status" value="1"/>
</dbReference>
<evidence type="ECO:0000256" key="4">
    <source>
        <dbReference type="ARBA" id="ARBA00022807"/>
    </source>
</evidence>
<dbReference type="KEGG" id="pph:Ppha_2819"/>
<evidence type="ECO:0000259" key="5">
    <source>
        <dbReference type="PROSITE" id="PS51935"/>
    </source>
</evidence>
<dbReference type="PANTHER" id="PTHR47053">
    <property type="entry name" value="MUREIN DD-ENDOPEPTIDASE MEPH-RELATED"/>
    <property type="match status" value="1"/>
</dbReference>